<dbReference type="EMBL" id="CP003199">
    <property type="protein sequence ID" value="AEW45746.1"/>
    <property type="molecule type" value="Genomic_DNA"/>
</dbReference>
<dbReference type="OrthoDB" id="9825488at2"/>
<protein>
    <submittedName>
        <fullName evidence="1">Uncharacterized protein</fullName>
    </submittedName>
</protein>
<gene>
    <name evidence="1" type="ordered locus">MHC_04450</name>
</gene>
<dbReference type="AlphaFoldDB" id="H6N7X4"/>
<accession>H6N7X4</accession>
<keyword evidence="2" id="KW-1185">Reference proteome</keyword>
<proteinExistence type="predicted"/>
<dbReference type="Proteomes" id="UP000009135">
    <property type="component" value="Chromosome"/>
</dbReference>
<dbReference type="STRING" id="1111676.MHC_04450"/>
<dbReference type="KEGG" id="mhe:MHC_04450"/>
<evidence type="ECO:0000313" key="2">
    <source>
        <dbReference type="Proteomes" id="UP000009135"/>
    </source>
</evidence>
<evidence type="ECO:0000313" key="1">
    <source>
        <dbReference type="EMBL" id="AEW45746.1"/>
    </source>
</evidence>
<reference evidence="1 2" key="1">
    <citation type="journal article" date="2012" name="J. Bacteriol.">
        <title>Complete genome sequence of Mycoplasma haemocanis strain Illinois.</title>
        <authorList>
            <person name="do Nascimento N.C."/>
            <person name="Guimaraes A.M."/>
            <person name="Santos A.P."/>
            <person name="Sanmiguel P.J."/>
            <person name="Messick J.B."/>
        </authorList>
    </citation>
    <scope>NUCLEOTIDE SEQUENCE [LARGE SCALE GENOMIC DNA]</scope>
    <source>
        <strain evidence="1 2">Illinois</strain>
    </source>
</reference>
<dbReference type="HOGENOM" id="CLU_1466683_0_0_14"/>
<name>H6N7X4_MYCHN</name>
<sequence>MLVNLSRFVIGIGTGFVSVLSGSMLSDKNETIESRVRAGGYILIKDLGNKSKLITAENEKWCQRHEGQKFGYTKSGVIAKYFSVCVLKNDVRSKLVARGYSFIEESSQAQAQANDTKYKDSTYYKQFLGIDTTTTTTTTSDSNKLLEACKRHYDLYADLSEDTAAFRSTVNYCTYDPSSSTSVGK</sequence>
<organism evidence="1 2">
    <name type="scientific">Mycoplasma haemocanis (strain Illinois)</name>
    <dbReference type="NCBI Taxonomy" id="1111676"/>
    <lineage>
        <taxon>Bacteria</taxon>
        <taxon>Bacillati</taxon>
        <taxon>Mycoplasmatota</taxon>
        <taxon>Mollicutes</taxon>
        <taxon>Mycoplasmataceae</taxon>
        <taxon>Mycoplasma</taxon>
    </lineage>
</organism>